<dbReference type="InterPro" id="IPR052704">
    <property type="entry name" value="ECF_Sigma-70_Domain"/>
</dbReference>
<reference evidence="3" key="1">
    <citation type="submission" date="2023-07" db="EMBL/GenBank/DDBJ databases">
        <title>Whole genome shotgun sequence of Streptomyces cacaoi subsp. asoensis NBRC 13813.</title>
        <authorList>
            <person name="Komaki H."/>
            <person name="Tamura T."/>
        </authorList>
    </citation>
    <scope>NUCLEOTIDE SEQUENCE [LARGE SCALE GENOMIC DNA]</scope>
    <source>
        <strain evidence="3">NBRC 13813</strain>
    </source>
</reference>
<dbReference type="Proteomes" id="UP000649259">
    <property type="component" value="Unassembled WGS sequence"/>
</dbReference>
<dbReference type="EMBL" id="BNEB01000005">
    <property type="protein sequence ID" value="GHI64358.1"/>
    <property type="molecule type" value="Genomic_DNA"/>
</dbReference>
<name>A0ABQ3S8A4_9ACTN</name>
<evidence type="ECO:0000313" key="2">
    <source>
        <dbReference type="EMBL" id="GHI64358.1"/>
    </source>
</evidence>
<dbReference type="PANTHER" id="PTHR30173:SF43">
    <property type="entry name" value="ECF RNA POLYMERASE SIGMA FACTOR SIGI-RELATED"/>
    <property type="match status" value="1"/>
</dbReference>
<feature type="domain" description="RNA polymerase sigma-70 region 2" evidence="1">
    <location>
        <begin position="12"/>
        <end position="47"/>
    </location>
</feature>
<dbReference type="Gene3D" id="1.10.1740.10">
    <property type="match status" value="1"/>
</dbReference>
<organism evidence="2 3">
    <name type="scientific">Streptomyces asoensis</name>
    <dbReference type="NCBI Taxonomy" id="249586"/>
    <lineage>
        <taxon>Bacteria</taxon>
        <taxon>Bacillati</taxon>
        <taxon>Actinomycetota</taxon>
        <taxon>Actinomycetes</taxon>
        <taxon>Kitasatosporales</taxon>
        <taxon>Streptomycetaceae</taxon>
        <taxon>Streptomyces</taxon>
    </lineage>
</organism>
<protein>
    <recommendedName>
        <fullName evidence="1">RNA polymerase sigma-70 region 2 domain-containing protein</fullName>
    </recommendedName>
</protein>
<evidence type="ECO:0000313" key="3">
    <source>
        <dbReference type="Proteomes" id="UP000649259"/>
    </source>
</evidence>
<sequence length="86" mass="9510">MTTHTTLAAERFEADRPRLRAIAYRMLGSLGEAEDAVQETWLRAARADGRRTSQRLLGVGDVPVVFLHPPDPPRRARGTAAPRSSM</sequence>
<dbReference type="PANTHER" id="PTHR30173">
    <property type="entry name" value="SIGMA 19 FACTOR"/>
    <property type="match status" value="1"/>
</dbReference>
<proteinExistence type="predicted"/>
<dbReference type="InterPro" id="IPR007627">
    <property type="entry name" value="RNA_pol_sigma70_r2"/>
</dbReference>
<dbReference type="Pfam" id="PF04542">
    <property type="entry name" value="Sigma70_r2"/>
    <property type="match status" value="1"/>
</dbReference>
<dbReference type="InterPro" id="IPR013325">
    <property type="entry name" value="RNA_pol_sigma_r2"/>
</dbReference>
<keyword evidence="3" id="KW-1185">Reference proteome</keyword>
<dbReference type="SUPFAM" id="SSF88946">
    <property type="entry name" value="Sigma2 domain of RNA polymerase sigma factors"/>
    <property type="match status" value="1"/>
</dbReference>
<evidence type="ECO:0000259" key="1">
    <source>
        <dbReference type="Pfam" id="PF04542"/>
    </source>
</evidence>
<gene>
    <name evidence="2" type="ORF">Saso_60080</name>
</gene>
<comment type="caution">
    <text evidence="2">The sequence shown here is derived from an EMBL/GenBank/DDBJ whole genome shotgun (WGS) entry which is preliminary data.</text>
</comment>
<accession>A0ABQ3S8A4</accession>